<reference evidence="2 3" key="1">
    <citation type="journal article" date="2016" name="Syst. Appl. Microbiol.">
        <title>Vibrio bivalvicida sp. nov., a novel larval pathogen for bivalve molluscs reared in a hatchery.</title>
        <authorList>
            <person name="Dubert J."/>
            <person name="Romalde J.L."/>
            <person name="Prado S."/>
            <person name="Barja J.L."/>
        </authorList>
    </citation>
    <scope>NUCLEOTIDE SEQUENCE [LARGE SCALE GENOMIC DNA]</scope>
    <source>
        <strain evidence="2 3">605</strain>
    </source>
</reference>
<keyword evidence="1" id="KW-0732">Signal</keyword>
<feature type="signal peptide" evidence="1">
    <location>
        <begin position="1"/>
        <end position="21"/>
    </location>
</feature>
<gene>
    <name evidence="2" type="ORF">APB76_00680</name>
</gene>
<sequence>MKKLIPVIIASLSLACSVAVAKNTFNANPVWGNDTYGHLQTGDIAYQDDEIICLHGKTNKCYDKEVVMKCGLPPESLAEKLKYQECKDSLAEESK</sequence>
<dbReference type="EMBL" id="LLEI02000006">
    <property type="protein sequence ID" value="OAJ96316.1"/>
    <property type="molecule type" value="Genomic_DNA"/>
</dbReference>
<evidence type="ECO:0000313" key="3">
    <source>
        <dbReference type="Proteomes" id="UP000078406"/>
    </source>
</evidence>
<evidence type="ECO:0000256" key="1">
    <source>
        <dbReference type="SAM" id="SignalP"/>
    </source>
</evidence>
<comment type="caution">
    <text evidence="2">The sequence shown here is derived from an EMBL/GenBank/DDBJ whole genome shotgun (WGS) entry which is preliminary data.</text>
</comment>
<organism evidence="2 3">
    <name type="scientific">Vibrio bivalvicida</name>
    <dbReference type="NCBI Taxonomy" id="1276888"/>
    <lineage>
        <taxon>Bacteria</taxon>
        <taxon>Pseudomonadati</taxon>
        <taxon>Pseudomonadota</taxon>
        <taxon>Gammaproteobacteria</taxon>
        <taxon>Vibrionales</taxon>
        <taxon>Vibrionaceae</taxon>
        <taxon>Vibrio</taxon>
        <taxon>Vibrio oreintalis group</taxon>
    </lineage>
</organism>
<dbReference type="PROSITE" id="PS51257">
    <property type="entry name" value="PROKAR_LIPOPROTEIN"/>
    <property type="match status" value="1"/>
</dbReference>
<evidence type="ECO:0000313" key="2">
    <source>
        <dbReference type="EMBL" id="OAJ96316.1"/>
    </source>
</evidence>
<feature type="chain" id="PRO_5008079575" evidence="1">
    <location>
        <begin position="22"/>
        <end position="95"/>
    </location>
</feature>
<dbReference type="RefSeq" id="WP_054963070.1">
    <property type="nucleotide sequence ID" value="NZ_LLEI02000006.1"/>
</dbReference>
<protein>
    <submittedName>
        <fullName evidence="2">Uncharacterized protein</fullName>
    </submittedName>
</protein>
<dbReference type="AlphaFoldDB" id="A0A177Y6V8"/>
<proteinExistence type="predicted"/>
<dbReference type="Proteomes" id="UP000078406">
    <property type="component" value="Unassembled WGS sequence"/>
</dbReference>
<accession>A0A177Y6V8</accession>
<name>A0A177Y6V8_9VIBR</name>